<feature type="non-terminal residue" evidence="1">
    <location>
        <position position="107"/>
    </location>
</feature>
<reference evidence="2" key="1">
    <citation type="submission" date="2022-10" db="EMBL/GenBank/DDBJ databases">
        <title>Genome assembly of Pristionchus species.</title>
        <authorList>
            <person name="Yoshida K."/>
            <person name="Sommer R.J."/>
        </authorList>
    </citation>
    <scope>NUCLEOTIDE SEQUENCE [LARGE SCALE GENOMIC DNA]</scope>
    <source>
        <strain evidence="2">RS5460</strain>
    </source>
</reference>
<gene>
    <name evidence="1" type="ORF">PMAYCL1PPCAC_28340</name>
</gene>
<dbReference type="AlphaFoldDB" id="A0AAN5D8T0"/>
<protein>
    <submittedName>
        <fullName evidence="1">Uncharacterized protein</fullName>
    </submittedName>
</protein>
<dbReference type="Proteomes" id="UP001328107">
    <property type="component" value="Unassembled WGS sequence"/>
</dbReference>
<proteinExistence type="predicted"/>
<evidence type="ECO:0000313" key="1">
    <source>
        <dbReference type="EMBL" id="GMR58145.1"/>
    </source>
</evidence>
<dbReference type="SUPFAM" id="SSF49854">
    <property type="entry name" value="Spermadhesin, CUB domain"/>
    <property type="match status" value="1"/>
</dbReference>
<feature type="non-terminal residue" evidence="1">
    <location>
        <position position="1"/>
    </location>
</feature>
<comment type="caution">
    <text evidence="1">The sequence shown here is derived from an EMBL/GenBank/DDBJ whole genome shotgun (WGS) entry which is preliminary data.</text>
</comment>
<dbReference type="EMBL" id="BTRK01000006">
    <property type="protein sequence ID" value="GMR58145.1"/>
    <property type="molecule type" value="Genomic_DNA"/>
</dbReference>
<evidence type="ECO:0000313" key="2">
    <source>
        <dbReference type="Proteomes" id="UP001328107"/>
    </source>
</evidence>
<organism evidence="1 2">
    <name type="scientific">Pristionchus mayeri</name>
    <dbReference type="NCBI Taxonomy" id="1317129"/>
    <lineage>
        <taxon>Eukaryota</taxon>
        <taxon>Metazoa</taxon>
        <taxon>Ecdysozoa</taxon>
        <taxon>Nematoda</taxon>
        <taxon>Chromadorea</taxon>
        <taxon>Rhabditida</taxon>
        <taxon>Rhabditina</taxon>
        <taxon>Diplogasteromorpha</taxon>
        <taxon>Diplogasteroidea</taxon>
        <taxon>Neodiplogasteridae</taxon>
        <taxon>Pristionchus</taxon>
    </lineage>
</organism>
<name>A0AAN5D8T0_9BILA</name>
<keyword evidence="2" id="KW-1185">Reference proteome</keyword>
<dbReference type="InterPro" id="IPR035914">
    <property type="entry name" value="Sperma_CUB_dom_sf"/>
</dbReference>
<accession>A0AAN5D8T0</accession>
<sequence>IWLSAISSYRFSDELLVVGFTFQLQSPEQKIALTISELVLPCNIGRMIIRDGPSINSPGFDVLGETSHICPDHRSFNPLTLESTGNAIFMRFMPTYALGSCCGKIRG</sequence>